<keyword evidence="1" id="KW-1133">Transmembrane helix</keyword>
<organism evidence="4 5">
    <name type="scientific">Friedmanniomyces endolithicus</name>
    <dbReference type="NCBI Taxonomy" id="329885"/>
    <lineage>
        <taxon>Eukaryota</taxon>
        <taxon>Fungi</taxon>
        <taxon>Dikarya</taxon>
        <taxon>Ascomycota</taxon>
        <taxon>Pezizomycotina</taxon>
        <taxon>Dothideomycetes</taxon>
        <taxon>Dothideomycetidae</taxon>
        <taxon>Mycosphaerellales</taxon>
        <taxon>Teratosphaeriaceae</taxon>
        <taxon>Friedmanniomyces</taxon>
    </lineage>
</organism>
<dbReference type="Proteomes" id="UP001175353">
    <property type="component" value="Unassembled WGS sequence"/>
</dbReference>
<evidence type="ECO:0000313" key="6">
    <source>
        <dbReference type="Proteomes" id="UP001175353"/>
    </source>
</evidence>
<feature type="transmembrane region" description="Helical" evidence="1">
    <location>
        <begin position="78"/>
        <end position="102"/>
    </location>
</feature>
<dbReference type="EMBL" id="JAUJLE010000004">
    <property type="protein sequence ID" value="KAK1014133.1"/>
    <property type="molecule type" value="Genomic_DNA"/>
</dbReference>
<feature type="transmembrane region" description="Helical" evidence="1">
    <location>
        <begin position="167"/>
        <end position="190"/>
    </location>
</feature>
<keyword evidence="1" id="KW-0472">Membrane</keyword>
<feature type="transmembrane region" description="Helical" evidence="1">
    <location>
        <begin position="134"/>
        <end position="155"/>
    </location>
</feature>
<protein>
    <submittedName>
        <fullName evidence="4">Uncharacterized protein</fullName>
    </submittedName>
</protein>
<accession>A0A4U0V412</accession>
<sequence>MDNADLEKLLPELQQQTQQHPHQPYQHLQALLQNLHDPQALQDLLQALLDPLALRALLQQDPLLVRKLRLAVQARDNYLLTHGPAVAIWLGMLLASFVLTAWNNDNGESGVDLAADLAAKEHHRSLAARLTTDLQITCFIVAVHWVCCEVLDRMAMRAPSDSWQRQVLITLRCSVLTVLMVGMSVAMALLKTDE</sequence>
<gene>
    <name evidence="4" type="ORF">B0A54_05890</name>
    <name evidence="2" type="ORF">LTR82_013045</name>
    <name evidence="3" type="ORF">LTR91_000996</name>
</gene>
<reference evidence="4 5" key="1">
    <citation type="submission" date="2017-03" db="EMBL/GenBank/DDBJ databases">
        <title>Genomes of endolithic fungi from Antarctica.</title>
        <authorList>
            <person name="Coleine C."/>
            <person name="Masonjones S."/>
            <person name="Stajich J.E."/>
        </authorList>
    </citation>
    <scope>NUCLEOTIDE SEQUENCE [LARGE SCALE GENOMIC DNA]</scope>
    <source>
        <strain evidence="4 5">CCFEE 5311</strain>
    </source>
</reference>
<reference evidence="2" key="2">
    <citation type="submission" date="2021-12" db="EMBL/GenBank/DDBJ databases">
        <title>Black yeast isolated from Biological Soil Crust.</title>
        <authorList>
            <person name="Kurbessoian T."/>
        </authorList>
    </citation>
    <scope>NUCLEOTIDE SEQUENCE</scope>
    <source>
        <strain evidence="2">CCFEE 5208</strain>
    </source>
</reference>
<name>A0A4U0V412_9PEZI</name>
<dbReference type="Proteomes" id="UP000310066">
    <property type="component" value="Unassembled WGS sequence"/>
</dbReference>
<dbReference type="OrthoDB" id="10338237at2759"/>
<keyword evidence="1" id="KW-0812">Transmembrane</keyword>
<evidence type="ECO:0000256" key="1">
    <source>
        <dbReference type="SAM" id="Phobius"/>
    </source>
</evidence>
<evidence type="ECO:0000313" key="5">
    <source>
        <dbReference type="Proteomes" id="UP000310066"/>
    </source>
</evidence>
<reference evidence="3" key="3">
    <citation type="submission" date="2023-06" db="EMBL/GenBank/DDBJ databases">
        <title>Black Yeasts Isolated from many extreme environments.</title>
        <authorList>
            <person name="Coleine C."/>
            <person name="Stajich J.E."/>
            <person name="Selbmann L."/>
        </authorList>
    </citation>
    <scope>NUCLEOTIDE SEQUENCE</scope>
    <source>
        <strain evidence="3">CCFEE 5200</strain>
    </source>
</reference>
<dbReference type="EMBL" id="NAJP01000019">
    <property type="protein sequence ID" value="TKA43408.1"/>
    <property type="molecule type" value="Genomic_DNA"/>
</dbReference>
<evidence type="ECO:0000313" key="3">
    <source>
        <dbReference type="EMBL" id="KAK1014133.1"/>
    </source>
</evidence>
<comment type="caution">
    <text evidence="4">The sequence shown here is derived from an EMBL/GenBank/DDBJ whole genome shotgun (WGS) entry which is preliminary data.</text>
</comment>
<proteinExistence type="predicted"/>
<dbReference type="EMBL" id="JASUXU010000055">
    <property type="protein sequence ID" value="KAK0314328.1"/>
    <property type="molecule type" value="Genomic_DNA"/>
</dbReference>
<dbReference type="Proteomes" id="UP001168146">
    <property type="component" value="Unassembled WGS sequence"/>
</dbReference>
<evidence type="ECO:0000313" key="4">
    <source>
        <dbReference type="EMBL" id="TKA43408.1"/>
    </source>
</evidence>
<keyword evidence="6" id="KW-1185">Reference proteome</keyword>
<evidence type="ECO:0000313" key="2">
    <source>
        <dbReference type="EMBL" id="KAK0314328.1"/>
    </source>
</evidence>
<dbReference type="AlphaFoldDB" id="A0A4U0V412"/>